<evidence type="ECO:0000313" key="1">
    <source>
        <dbReference type="EMBL" id="KKN29389.1"/>
    </source>
</evidence>
<protein>
    <submittedName>
        <fullName evidence="1">Uncharacterized protein</fullName>
    </submittedName>
</protein>
<comment type="caution">
    <text evidence="1">The sequence shown here is derived from an EMBL/GenBank/DDBJ whole genome shotgun (WGS) entry which is preliminary data.</text>
</comment>
<sequence length="73" mass="8386">MLRKQMDMEKRTEVKTIKVELVCDSCREGTMKPFLLRGGLALETSPSQYPHECTKCDAIIHIAGQVYPYMVHE</sequence>
<dbReference type="AlphaFoldDB" id="A0A0F9PGW9"/>
<name>A0A0F9PGW9_9ZZZZ</name>
<reference evidence="1" key="1">
    <citation type="journal article" date="2015" name="Nature">
        <title>Complex archaea that bridge the gap between prokaryotes and eukaryotes.</title>
        <authorList>
            <person name="Spang A."/>
            <person name="Saw J.H."/>
            <person name="Jorgensen S.L."/>
            <person name="Zaremba-Niedzwiedzka K."/>
            <person name="Martijn J."/>
            <person name="Lind A.E."/>
            <person name="van Eijk R."/>
            <person name="Schleper C."/>
            <person name="Guy L."/>
            <person name="Ettema T.J."/>
        </authorList>
    </citation>
    <scope>NUCLEOTIDE SEQUENCE</scope>
</reference>
<organism evidence="1">
    <name type="scientific">marine sediment metagenome</name>
    <dbReference type="NCBI Taxonomy" id="412755"/>
    <lineage>
        <taxon>unclassified sequences</taxon>
        <taxon>metagenomes</taxon>
        <taxon>ecological metagenomes</taxon>
    </lineage>
</organism>
<dbReference type="EMBL" id="LAZR01002491">
    <property type="protein sequence ID" value="KKN29389.1"/>
    <property type="molecule type" value="Genomic_DNA"/>
</dbReference>
<proteinExistence type="predicted"/>
<gene>
    <name evidence="1" type="ORF">LCGC14_0844630</name>
</gene>
<accession>A0A0F9PGW9</accession>